<evidence type="ECO:0000256" key="7">
    <source>
        <dbReference type="SAM" id="Phobius"/>
    </source>
</evidence>
<evidence type="ECO:0000256" key="4">
    <source>
        <dbReference type="ARBA" id="ARBA00022692"/>
    </source>
</evidence>
<dbReference type="EMBL" id="FONW01000001">
    <property type="protein sequence ID" value="SFE63523.1"/>
    <property type="molecule type" value="Genomic_DNA"/>
</dbReference>
<dbReference type="InterPro" id="IPR036259">
    <property type="entry name" value="MFS_trans_sf"/>
</dbReference>
<dbReference type="PROSITE" id="PS50850">
    <property type="entry name" value="MFS"/>
    <property type="match status" value="1"/>
</dbReference>
<feature type="transmembrane region" description="Helical" evidence="7">
    <location>
        <begin position="23"/>
        <end position="41"/>
    </location>
</feature>
<feature type="transmembrane region" description="Helical" evidence="7">
    <location>
        <begin position="299"/>
        <end position="318"/>
    </location>
</feature>
<gene>
    <name evidence="9" type="ORF">SAMN05216283_101612</name>
</gene>
<keyword evidence="5 7" id="KW-1133">Transmembrane helix</keyword>
<keyword evidence="4 7" id="KW-0812">Transmembrane</keyword>
<feature type="transmembrane region" description="Helical" evidence="7">
    <location>
        <begin position="211"/>
        <end position="230"/>
    </location>
</feature>
<evidence type="ECO:0000313" key="9">
    <source>
        <dbReference type="EMBL" id="SFE63523.1"/>
    </source>
</evidence>
<feature type="transmembrane region" description="Helical" evidence="7">
    <location>
        <begin position="276"/>
        <end position="292"/>
    </location>
</feature>
<feature type="transmembrane region" description="Helical" evidence="7">
    <location>
        <begin position="396"/>
        <end position="416"/>
    </location>
</feature>
<dbReference type="Gene3D" id="1.20.1250.20">
    <property type="entry name" value="MFS general substrate transporter like domains"/>
    <property type="match status" value="1"/>
</dbReference>
<comment type="subcellular location">
    <subcellularLocation>
        <location evidence="1">Cell membrane</location>
        <topology evidence="1">Multi-pass membrane protein</topology>
    </subcellularLocation>
</comment>
<keyword evidence="6 7" id="KW-0472">Membrane</keyword>
<feature type="domain" description="Major facilitator superfamily (MFS) profile" evidence="8">
    <location>
        <begin position="10"/>
        <end position="420"/>
    </location>
</feature>
<name>A0A1I2C6Q5_9BACT</name>
<evidence type="ECO:0000256" key="3">
    <source>
        <dbReference type="ARBA" id="ARBA00022475"/>
    </source>
</evidence>
<feature type="transmembrane region" description="Helical" evidence="7">
    <location>
        <begin position="100"/>
        <end position="120"/>
    </location>
</feature>
<dbReference type="InterPro" id="IPR011701">
    <property type="entry name" value="MFS"/>
</dbReference>
<dbReference type="GO" id="GO:0022857">
    <property type="term" value="F:transmembrane transporter activity"/>
    <property type="evidence" value="ECO:0007669"/>
    <property type="project" value="InterPro"/>
</dbReference>
<dbReference type="STRING" id="655355.SAMN05216283_101612"/>
<organism evidence="9 10">
    <name type="scientific">Sunxiuqinia elliptica</name>
    <dbReference type="NCBI Taxonomy" id="655355"/>
    <lineage>
        <taxon>Bacteria</taxon>
        <taxon>Pseudomonadati</taxon>
        <taxon>Bacteroidota</taxon>
        <taxon>Bacteroidia</taxon>
        <taxon>Marinilabiliales</taxon>
        <taxon>Prolixibacteraceae</taxon>
        <taxon>Sunxiuqinia</taxon>
    </lineage>
</organism>
<dbReference type="RefSeq" id="WP_093918335.1">
    <property type="nucleotide sequence ID" value="NZ_FONW01000001.1"/>
</dbReference>
<evidence type="ECO:0000313" key="10">
    <source>
        <dbReference type="Proteomes" id="UP000198964"/>
    </source>
</evidence>
<proteinExistence type="predicted"/>
<protein>
    <submittedName>
        <fullName evidence="9">Dipeptide/tripeptide permease</fullName>
    </submittedName>
</protein>
<dbReference type="SUPFAM" id="SSF103473">
    <property type="entry name" value="MFS general substrate transporter"/>
    <property type="match status" value="1"/>
</dbReference>
<dbReference type="InterPro" id="IPR020846">
    <property type="entry name" value="MFS_dom"/>
</dbReference>
<evidence type="ECO:0000256" key="2">
    <source>
        <dbReference type="ARBA" id="ARBA00022448"/>
    </source>
</evidence>
<feature type="transmembrane region" description="Helical" evidence="7">
    <location>
        <begin position="324"/>
        <end position="342"/>
    </location>
</feature>
<keyword evidence="10" id="KW-1185">Reference proteome</keyword>
<dbReference type="PANTHER" id="PTHR23517">
    <property type="entry name" value="RESISTANCE PROTEIN MDTM, PUTATIVE-RELATED-RELATED"/>
    <property type="match status" value="1"/>
</dbReference>
<accession>A0A1I2C6Q5</accession>
<dbReference type="AlphaFoldDB" id="A0A1I2C6Q5"/>
<feature type="transmembrane region" description="Helical" evidence="7">
    <location>
        <begin position="76"/>
        <end position="94"/>
    </location>
</feature>
<dbReference type="InterPro" id="IPR050171">
    <property type="entry name" value="MFS_Transporters"/>
</dbReference>
<evidence type="ECO:0000256" key="1">
    <source>
        <dbReference type="ARBA" id="ARBA00004651"/>
    </source>
</evidence>
<keyword evidence="2" id="KW-0813">Transport</keyword>
<evidence type="ECO:0000259" key="8">
    <source>
        <dbReference type="PROSITE" id="PS50850"/>
    </source>
</evidence>
<evidence type="ECO:0000256" key="6">
    <source>
        <dbReference type="ARBA" id="ARBA00023136"/>
    </source>
</evidence>
<keyword evidence="3" id="KW-1003">Cell membrane</keyword>
<dbReference type="Proteomes" id="UP000198964">
    <property type="component" value="Unassembled WGS sequence"/>
</dbReference>
<feature type="transmembrane region" description="Helical" evidence="7">
    <location>
        <begin position="362"/>
        <end position="384"/>
    </location>
</feature>
<reference evidence="9 10" key="1">
    <citation type="submission" date="2016-10" db="EMBL/GenBank/DDBJ databases">
        <authorList>
            <person name="de Groot N.N."/>
        </authorList>
    </citation>
    <scope>NUCLEOTIDE SEQUENCE [LARGE SCALE GENOMIC DNA]</scope>
    <source>
        <strain evidence="9 10">CGMCC 1.9156</strain>
    </source>
</reference>
<feature type="transmembrane region" description="Helical" evidence="7">
    <location>
        <begin position="132"/>
        <end position="152"/>
    </location>
</feature>
<evidence type="ECO:0000256" key="5">
    <source>
        <dbReference type="ARBA" id="ARBA00022989"/>
    </source>
</evidence>
<sequence length="427" mass="47766">MSKRTKFPKVFWVANTIEVLERFAYYGIYMSFGIYLGELGFSKGDLGVIQSIFLALSYLIPLFSGTFADRYGFKKMLIISYLAYLPSILLLIITQTFNGIALTMLTIGFAAGIFKPLISSTVRATTDSTNKTLGFGIFYQMVNLGASVGPIIMGKLRGWSWDYVFYTAAATIGLMFIITLLFYKEPERELEGVTLKQKFIDMGEALSNFKFLSFLILLGIFFWLPFWAFFNTLAVYINDYLDTAALYNSVQMVLGSTVTQVISSQEGGVWRINAEAISHTGYIIIVFQLIISRIFEKRAAIPSFMFGLLVAASGFVVLGLSATHAQGLVFLGVFLFAVGEMISSPRIQEYIMWIAPKEKAGLYMGTNFLATFIGATLSGVYTWLMGIYENSGHPEYIMYTLTVHMILGILAISLFVKKLGEFQERTE</sequence>
<dbReference type="Pfam" id="PF07690">
    <property type="entry name" value="MFS_1"/>
    <property type="match status" value="1"/>
</dbReference>
<dbReference type="PANTHER" id="PTHR23517:SF2">
    <property type="entry name" value="MULTIDRUG RESISTANCE PROTEIN MDTH"/>
    <property type="match status" value="1"/>
</dbReference>
<feature type="transmembrane region" description="Helical" evidence="7">
    <location>
        <begin position="47"/>
        <end position="64"/>
    </location>
</feature>
<dbReference type="GO" id="GO:0005886">
    <property type="term" value="C:plasma membrane"/>
    <property type="evidence" value="ECO:0007669"/>
    <property type="project" value="UniProtKB-SubCell"/>
</dbReference>
<feature type="transmembrane region" description="Helical" evidence="7">
    <location>
        <begin position="164"/>
        <end position="183"/>
    </location>
</feature>